<dbReference type="InterPro" id="IPR015890">
    <property type="entry name" value="Chorismate_C"/>
</dbReference>
<dbReference type="EMBL" id="JBBEGM010000016">
    <property type="protein sequence ID" value="MEJ2865200.1"/>
    <property type="molecule type" value="Genomic_DNA"/>
</dbReference>
<dbReference type="InterPro" id="IPR043132">
    <property type="entry name" value="BCAT-like_C"/>
</dbReference>
<dbReference type="RefSeq" id="WP_337706573.1">
    <property type="nucleotide sequence ID" value="NZ_JBBEGM010000016.1"/>
</dbReference>
<dbReference type="Gene3D" id="3.30.470.10">
    <property type="match status" value="1"/>
</dbReference>
<dbReference type="InterPro" id="IPR036038">
    <property type="entry name" value="Aminotransferase-like"/>
</dbReference>
<dbReference type="InterPro" id="IPR005801">
    <property type="entry name" value="ADC_synthase"/>
</dbReference>
<keyword evidence="3" id="KW-1185">Reference proteome</keyword>
<proteinExistence type="predicted"/>
<sequence>MTARFDDLRARTALAFPEPDEVLVAATHDEVRGVLERLDTATAAGRWAFGFVAHEAGAGLDPALPRVDPPAGVPLAWFGLSGAPARVPPVTPPDPWPVTGPWRPDADARGHRDAVAAVRARIAAGETYQANLTTTLRGPAPADPHATYAAMATAQGGAFNALLDLGDLVVASASPELFVERDGDELRMRPMKGTATRAPTTSEDLAVRDRLRGDPKERAENVMIVDLVRNDLGRVAATGTVQVTDLCTPERYGTVWQLTSGVTARAAPGVGWAETFAALFPCGSVTGAPKRRSMEILTDLEGGPRGVYCGAIGWVGPTSGRFSVAIRTLVADRRTGAASFGTGSGITWGSDPAAEHAELRAKARVLGRRTRPAGLLETFALVDGRCRHLDRHLARLRDSAAYFDIPVDERSWRAALDDVLRDRRDPARVRLRLAADGAVDITLAPLPPARSGPVRLALDDVPIDPADPARHHKVVHREPYDDARARHPGADDVVLVNTRGEVVETTVASLAVLLDGTWCTPPLAAGALPGVERAVRVERGELTERTLRPEDLERADGLAVVSSLRGWRDAVLDHAATARCPLGA</sequence>
<reference evidence="2 3" key="1">
    <citation type="submission" date="2024-03" db="EMBL/GenBank/DDBJ databases">
        <title>Actinomycetospora sp. OC33-EN07, a novel actinomycete isolated from wild orchid (Aerides multiflora).</title>
        <authorList>
            <person name="Suriyachadkun C."/>
        </authorList>
    </citation>
    <scope>NUCLEOTIDE SEQUENCE [LARGE SCALE GENOMIC DNA]</scope>
    <source>
        <strain evidence="2 3">OC33-EN07</strain>
    </source>
</reference>
<organism evidence="2 3">
    <name type="scientific">Actinomycetospora flava</name>
    <dbReference type="NCBI Taxonomy" id="3129232"/>
    <lineage>
        <taxon>Bacteria</taxon>
        <taxon>Bacillati</taxon>
        <taxon>Actinomycetota</taxon>
        <taxon>Actinomycetes</taxon>
        <taxon>Pseudonocardiales</taxon>
        <taxon>Pseudonocardiaceae</taxon>
        <taxon>Actinomycetospora</taxon>
    </lineage>
</organism>
<feature type="domain" description="Chorismate-utilising enzyme C-terminal" evidence="1">
    <location>
        <begin position="110"/>
        <end position="362"/>
    </location>
</feature>
<dbReference type="InterPro" id="IPR043131">
    <property type="entry name" value="BCAT-like_N"/>
</dbReference>
<name>A0ABU8MEU5_9PSEU</name>
<evidence type="ECO:0000313" key="3">
    <source>
        <dbReference type="Proteomes" id="UP001369736"/>
    </source>
</evidence>
<dbReference type="SUPFAM" id="SSF56322">
    <property type="entry name" value="ADC synthase"/>
    <property type="match status" value="1"/>
</dbReference>
<comment type="caution">
    <text evidence="2">The sequence shown here is derived from an EMBL/GenBank/DDBJ whole genome shotgun (WGS) entry which is preliminary data.</text>
</comment>
<dbReference type="PANTHER" id="PTHR11236">
    <property type="entry name" value="AMINOBENZOATE/ANTHRANILATE SYNTHASE"/>
    <property type="match status" value="1"/>
</dbReference>
<accession>A0ABU8MEU5</accession>
<evidence type="ECO:0000259" key="1">
    <source>
        <dbReference type="Pfam" id="PF00425"/>
    </source>
</evidence>
<dbReference type="Gene3D" id="3.60.120.10">
    <property type="entry name" value="Anthranilate synthase"/>
    <property type="match status" value="1"/>
</dbReference>
<dbReference type="InterPro" id="IPR001544">
    <property type="entry name" value="Aminotrans_IV"/>
</dbReference>
<evidence type="ECO:0000313" key="2">
    <source>
        <dbReference type="EMBL" id="MEJ2865200.1"/>
    </source>
</evidence>
<protein>
    <submittedName>
        <fullName evidence="2">Chorismate-binding protein</fullName>
    </submittedName>
</protein>
<gene>
    <name evidence="2" type="ORF">WCD58_28845</name>
</gene>
<dbReference type="Gene3D" id="3.20.10.10">
    <property type="entry name" value="D-amino Acid Aminotransferase, subunit A, domain 2"/>
    <property type="match status" value="1"/>
</dbReference>
<dbReference type="SUPFAM" id="SSF56752">
    <property type="entry name" value="D-aminoacid aminotransferase-like PLP-dependent enzymes"/>
    <property type="match status" value="1"/>
</dbReference>
<dbReference type="InterPro" id="IPR019999">
    <property type="entry name" value="Anth_synth_I-like"/>
</dbReference>
<dbReference type="Pfam" id="PF01063">
    <property type="entry name" value="Aminotran_4"/>
    <property type="match status" value="1"/>
</dbReference>
<dbReference type="Proteomes" id="UP001369736">
    <property type="component" value="Unassembled WGS sequence"/>
</dbReference>
<dbReference type="PRINTS" id="PR00095">
    <property type="entry name" value="ANTSNTHASEI"/>
</dbReference>
<dbReference type="PANTHER" id="PTHR11236:SF50">
    <property type="entry name" value="AMINODEOXYCHORISMATE SYNTHASE COMPONENT 1"/>
    <property type="match status" value="1"/>
</dbReference>
<dbReference type="Pfam" id="PF00425">
    <property type="entry name" value="Chorismate_bind"/>
    <property type="match status" value="1"/>
</dbReference>